<reference evidence="2 3" key="1">
    <citation type="journal article" date="2021" name="Elife">
        <title>Chloroplast acquisition without the gene transfer in kleptoplastic sea slugs, Plakobranchus ocellatus.</title>
        <authorList>
            <person name="Maeda T."/>
            <person name="Takahashi S."/>
            <person name="Yoshida T."/>
            <person name="Shimamura S."/>
            <person name="Takaki Y."/>
            <person name="Nagai Y."/>
            <person name="Toyoda A."/>
            <person name="Suzuki Y."/>
            <person name="Arimoto A."/>
            <person name="Ishii H."/>
            <person name="Satoh N."/>
            <person name="Nishiyama T."/>
            <person name="Hasebe M."/>
            <person name="Maruyama T."/>
            <person name="Minagawa J."/>
            <person name="Obokata J."/>
            <person name="Shigenobu S."/>
        </authorList>
    </citation>
    <scope>NUCLEOTIDE SEQUENCE [LARGE SCALE GENOMIC DNA]</scope>
</reference>
<evidence type="ECO:0000313" key="2">
    <source>
        <dbReference type="EMBL" id="GFR77781.1"/>
    </source>
</evidence>
<feature type="region of interest" description="Disordered" evidence="1">
    <location>
        <begin position="1"/>
        <end position="838"/>
    </location>
</feature>
<organism evidence="2 3">
    <name type="scientific">Elysia marginata</name>
    <dbReference type="NCBI Taxonomy" id="1093978"/>
    <lineage>
        <taxon>Eukaryota</taxon>
        <taxon>Metazoa</taxon>
        <taxon>Spiralia</taxon>
        <taxon>Lophotrochozoa</taxon>
        <taxon>Mollusca</taxon>
        <taxon>Gastropoda</taxon>
        <taxon>Heterobranchia</taxon>
        <taxon>Euthyneura</taxon>
        <taxon>Panpulmonata</taxon>
        <taxon>Sacoglossa</taxon>
        <taxon>Placobranchoidea</taxon>
        <taxon>Plakobranchidae</taxon>
        <taxon>Elysia</taxon>
    </lineage>
</organism>
<feature type="compositionally biased region" description="Basic and acidic residues" evidence="1">
    <location>
        <begin position="189"/>
        <end position="201"/>
    </location>
</feature>
<gene>
    <name evidence="2" type="ORF">ElyMa_000517000</name>
</gene>
<comment type="caution">
    <text evidence="2">The sequence shown here is derived from an EMBL/GenBank/DDBJ whole genome shotgun (WGS) entry which is preliminary data.</text>
</comment>
<accession>A0AAV4FZG4</accession>
<dbReference type="Proteomes" id="UP000762676">
    <property type="component" value="Unassembled WGS sequence"/>
</dbReference>
<feature type="compositionally biased region" description="Low complexity" evidence="1">
    <location>
        <begin position="152"/>
        <end position="162"/>
    </location>
</feature>
<dbReference type="AlphaFoldDB" id="A0AAV4FZG4"/>
<feature type="compositionally biased region" description="Low complexity" evidence="1">
    <location>
        <begin position="701"/>
        <end position="713"/>
    </location>
</feature>
<feature type="compositionally biased region" description="Basic residues" evidence="1">
    <location>
        <begin position="640"/>
        <end position="651"/>
    </location>
</feature>
<feature type="compositionally biased region" description="Basic and acidic residues" evidence="1">
    <location>
        <begin position="652"/>
        <end position="662"/>
    </location>
</feature>
<proteinExistence type="predicted"/>
<feature type="compositionally biased region" description="Basic and acidic residues" evidence="1">
    <location>
        <begin position="441"/>
        <end position="454"/>
    </location>
</feature>
<feature type="compositionally biased region" description="Polar residues" evidence="1">
    <location>
        <begin position="666"/>
        <end position="677"/>
    </location>
</feature>
<name>A0AAV4FZG4_9GAST</name>
<feature type="compositionally biased region" description="Basic and acidic residues" evidence="1">
    <location>
        <begin position="544"/>
        <end position="604"/>
    </location>
</feature>
<feature type="compositionally biased region" description="Basic and acidic residues" evidence="1">
    <location>
        <begin position="400"/>
        <end position="413"/>
    </location>
</feature>
<feature type="compositionally biased region" description="Low complexity" evidence="1">
    <location>
        <begin position="754"/>
        <end position="776"/>
    </location>
</feature>
<feature type="compositionally biased region" description="Low complexity" evidence="1">
    <location>
        <begin position="46"/>
        <end position="73"/>
    </location>
</feature>
<evidence type="ECO:0000256" key="1">
    <source>
        <dbReference type="SAM" id="MobiDB-lite"/>
    </source>
</evidence>
<protein>
    <submittedName>
        <fullName evidence="2">Uncharacterized protein</fullName>
    </submittedName>
</protein>
<feature type="compositionally biased region" description="Basic and acidic residues" evidence="1">
    <location>
        <begin position="218"/>
        <end position="232"/>
    </location>
</feature>
<sequence length="928" mass="102966">MRLSALLSPPHVTEPNFDVRGVLSPSRSNATASRYGPASREASPVSTRSSRYDNSSSASGPYSTYSSYKSGGSEPTHSPAPGVRATGRAYERQSSRGYEVPGNEFGSSSRRSSHGGAGGAGAGGGGASAGMSLPGARAPHTPHDSSRRGRLAVSAVSSGSDDSAPEAEKRDTATFRYLICRGTSPIPEGEQREPRVKDKSSVSRTRRLKVPDKSPPVRSERSSRKAISDKGPVDCSIQTNLDQPQGRRQRTSSNTNFPPDKGATKPGETYYKYRDKVLGPNPDSPRSYYKHSGQDQQPAPSRAGGRSREDSWRGHRGEDSVNTPPNERSWRQSVYGEPEPASPRRREQPVYGEPEPASPRRREQPVEGDPDSDTDDRSSRYGRRRRGGGDGPRTSTPSTLRDRDASDLADERKSRRSKASRSSSREDMLDGDRPRRKRHSSKEFLDEREADVDMKPPLTPESLNVRDSIEKVQHWKQNLPPPEPMSPRGAYEEQPRGRTSRQYSSHREETPPGHVRPSRHASRHGSRDSMLEDEDERDPSLPNKDFRKSQLNRADHYYDDPEVFEREGSPGDSRRRQRKGEGGYDRVPRSASDDHKRLNRDNSRESILSENRRSRPGEEISDSNGSQFGFNREDSPNTRRGGKHSGRHSRQGSREDGLEERGGNPNRHSTTPQNSVHEQIDAPPTHFQLQQPPPPKHNRHQQQQQQHPPQLQHYKGQRSGMIGDVDDIDNVLSLRHPPRSNSNIMDEPVPPNYHYPLHPAPAGHAGPASPAASPSYDKGGNQDRARPNSYAFEQQGPNGNNMRPSKSHGDRLLDIEGGSTPGQHHPSRGRRQPSATAQQMWSILQSKKGLVTITDFVSLCEKSGPQRKLITVPGAGESGEQYFKGYSSADEMLESMGVDVRKQNQYRYFQNQIVATPLKPTSSTDCCF</sequence>
<keyword evidence="3" id="KW-1185">Reference proteome</keyword>
<feature type="compositionally biased region" description="Basic and acidic residues" evidence="1">
    <location>
        <begin position="306"/>
        <end position="319"/>
    </location>
</feature>
<feature type="compositionally biased region" description="Basic and acidic residues" evidence="1">
    <location>
        <begin position="423"/>
        <end position="433"/>
    </location>
</feature>
<feature type="compositionally biased region" description="Gly residues" evidence="1">
    <location>
        <begin position="115"/>
        <end position="128"/>
    </location>
</feature>
<dbReference type="EMBL" id="BMAT01000996">
    <property type="protein sequence ID" value="GFR77781.1"/>
    <property type="molecule type" value="Genomic_DNA"/>
</dbReference>
<feature type="compositionally biased region" description="Polar residues" evidence="1">
    <location>
        <begin position="791"/>
        <end position="804"/>
    </location>
</feature>
<evidence type="ECO:0000313" key="3">
    <source>
        <dbReference type="Proteomes" id="UP000762676"/>
    </source>
</evidence>